<dbReference type="GO" id="GO:0032993">
    <property type="term" value="C:protein-DNA complex"/>
    <property type="evidence" value="ECO:0007669"/>
    <property type="project" value="TreeGrafter"/>
</dbReference>
<dbReference type="PROSITE" id="PS51755">
    <property type="entry name" value="OMPR_PHOB"/>
    <property type="match status" value="1"/>
</dbReference>
<evidence type="ECO:0000259" key="6">
    <source>
        <dbReference type="PROSITE" id="PS50110"/>
    </source>
</evidence>
<dbReference type="GO" id="GO:0005829">
    <property type="term" value="C:cytosol"/>
    <property type="evidence" value="ECO:0007669"/>
    <property type="project" value="TreeGrafter"/>
</dbReference>
<dbReference type="InterPro" id="IPR039420">
    <property type="entry name" value="WalR-like"/>
</dbReference>
<dbReference type="SMART" id="SM00448">
    <property type="entry name" value="REC"/>
    <property type="match status" value="1"/>
</dbReference>
<dbReference type="PANTHER" id="PTHR48111:SF40">
    <property type="entry name" value="PHOSPHATE REGULON TRANSCRIPTIONAL REGULATORY PROTEIN PHOB"/>
    <property type="match status" value="1"/>
</dbReference>
<keyword evidence="3 5" id="KW-0238">DNA-binding</keyword>
<evidence type="ECO:0000313" key="9">
    <source>
        <dbReference type="Proteomes" id="UP000271010"/>
    </source>
</evidence>
<dbReference type="CDD" id="cd17574">
    <property type="entry name" value="REC_OmpR"/>
    <property type="match status" value="1"/>
</dbReference>
<evidence type="ECO:0000313" key="8">
    <source>
        <dbReference type="EMBL" id="RNI29848.1"/>
    </source>
</evidence>
<evidence type="ECO:0000256" key="3">
    <source>
        <dbReference type="ARBA" id="ARBA00023125"/>
    </source>
</evidence>
<dbReference type="Gene3D" id="1.10.10.10">
    <property type="entry name" value="Winged helix-like DNA-binding domain superfamily/Winged helix DNA-binding domain"/>
    <property type="match status" value="1"/>
</dbReference>
<dbReference type="InterPro" id="IPR036388">
    <property type="entry name" value="WH-like_DNA-bd_sf"/>
</dbReference>
<evidence type="ECO:0000256" key="1">
    <source>
        <dbReference type="ARBA" id="ARBA00022553"/>
    </source>
</evidence>
<protein>
    <submittedName>
        <fullName evidence="8">DNA-binding response regulator</fullName>
    </submittedName>
</protein>
<dbReference type="OrthoDB" id="9774822at2"/>
<dbReference type="GO" id="GO:0000156">
    <property type="term" value="F:phosphorelay response regulator activity"/>
    <property type="evidence" value="ECO:0007669"/>
    <property type="project" value="TreeGrafter"/>
</dbReference>
<dbReference type="InterPro" id="IPR016032">
    <property type="entry name" value="Sig_transdc_resp-reg_C-effctor"/>
</dbReference>
<evidence type="ECO:0000256" key="5">
    <source>
        <dbReference type="PROSITE-ProRule" id="PRU01091"/>
    </source>
</evidence>
<dbReference type="EMBL" id="RJJE01000009">
    <property type="protein sequence ID" value="RNI29848.1"/>
    <property type="molecule type" value="Genomic_DNA"/>
</dbReference>
<feature type="modified residue" description="4-aspartylphosphate" evidence="4">
    <location>
        <position position="54"/>
    </location>
</feature>
<accession>A0A3M9MYL0</accession>
<evidence type="ECO:0000256" key="2">
    <source>
        <dbReference type="ARBA" id="ARBA00023012"/>
    </source>
</evidence>
<dbReference type="SUPFAM" id="SSF46894">
    <property type="entry name" value="C-terminal effector domain of the bipartite response regulators"/>
    <property type="match status" value="1"/>
</dbReference>
<dbReference type="Proteomes" id="UP000271010">
    <property type="component" value="Unassembled WGS sequence"/>
</dbReference>
<dbReference type="InterPro" id="IPR011006">
    <property type="entry name" value="CheY-like_superfamily"/>
</dbReference>
<keyword evidence="1 4" id="KW-0597">Phosphoprotein</keyword>
<organism evidence="8 9">
    <name type="scientific">Rufibacter immobilis</name>
    <dbReference type="NCBI Taxonomy" id="1348778"/>
    <lineage>
        <taxon>Bacteria</taxon>
        <taxon>Pseudomonadati</taxon>
        <taxon>Bacteroidota</taxon>
        <taxon>Cytophagia</taxon>
        <taxon>Cytophagales</taxon>
        <taxon>Hymenobacteraceae</taxon>
        <taxon>Rufibacter</taxon>
    </lineage>
</organism>
<dbReference type="Gene3D" id="3.40.50.2300">
    <property type="match status" value="1"/>
</dbReference>
<dbReference type="PROSITE" id="PS50110">
    <property type="entry name" value="RESPONSE_REGULATORY"/>
    <property type="match status" value="1"/>
</dbReference>
<dbReference type="RefSeq" id="WP_123132930.1">
    <property type="nucleotide sequence ID" value="NZ_RJJE01000009.1"/>
</dbReference>
<evidence type="ECO:0000259" key="7">
    <source>
        <dbReference type="PROSITE" id="PS51755"/>
    </source>
</evidence>
<dbReference type="GO" id="GO:0006355">
    <property type="term" value="P:regulation of DNA-templated transcription"/>
    <property type="evidence" value="ECO:0007669"/>
    <property type="project" value="InterPro"/>
</dbReference>
<dbReference type="Pfam" id="PF00072">
    <property type="entry name" value="Response_reg"/>
    <property type="match status" value="1"/>
</dbReference>
<feature type="domain" description="OmpR/PhoB-type" evidence="7">
    <location>
        <begin position="129"/>
        <end position="227"/>
    </location>
</feature>
<reference evidence="8 9" key="1">
    <citation type="submission" date="2018-11" db="EMBL/GenBank/DDBJ databases">
        <title>Rufibacter latericius sp. nov., isolated from water in Baiyang Lake.</title>
        <authorList>
            <person name="Yang Y."/>
        </authorList>
    </citation>
    <scope>NUCLEOTIDE SEQUENCE [LARGE SCALE GENOMIC DNA]</scope>
    <source>
        <strain evidence="8 9">MCC P1</strain>
    </source>
</reference>
<comment type="caution">
    <text evidence="8">The sequence shown here is derived from an EMBL/GenBank/DDBJ whole genome shotgun (WGS) entry which is preliminary data.</text>
</comment>
<dbReference type="InterPro" id="IPR001867">
    <property type="entry name" value="OmpR/PhoB-type_DNA-bd"/>
</dbReference>
<feature type="DNA-binding region" description="OmpR/PhoB-type" evidence="5">
    <location>
        <begin position="129"/>
        <end position="227"/>
    </location>
</feature>
<dbReference type="InterPro" id="IPR001789">
    <property type="entry name" value="Sig_transdc_resp-reg_receiver"/>
</dbReference>
<dbReference type="CDD" id="cd00383">
    <property type="entry name" value="trans_reg_C"/>
    <property type="match status" value="1"/>
</dbReference>
<sequence length="229" mass="26516">MKPPHLLLLEDEVPLAKILQESLQKRGFTVTHAPDGKQGLELFRQHQFDICVVDVMLPQLDGFSFVREVRKVNSQLPVLFLTAKSQTQDLVQGYASGGNDYLKKPFTLEELVLRLQELLRRQPPLENLSQTLLVGRYTFLPQKQELWLEEKLHAKLSHRENELLLLLVQHRHRVLERKAVLLQLWGDDGFFQARTMDVFITKLRKHLRQDASVEILNIRGVGYKLVGKG</sequence>
<evidence type="ECO:0000256" key="4">
    <source>
        <dbReference type="PROSITE-ProRule" id="PRU00169"/>
    </source>
</evidence>
<dbReference type="GO" id="GO:0000976">
    <property type="term" value="F:transcription cis-regulatory region binding"/>
    <property type="evidence" value="ECO:0007669"/>
    <property type="project" value="TreeGrafter"/>
</dbReference>
<gene>
    <name evidence="8" type="ORF">EFA69_09945</name>
</gene>
<dbReference type="Pfam" id="PF00486">
    <property type="entry name" value="Trans_reg_C"/>
    <property type="match status" value="1"/>
</dbReference>
<keyword evidence="2" id="KW-0902">Two-component regulatory system</keyword>
<dbReference type="SUPFAM" id="SSF52172">
    <property type="entry name" value="CheY-like"/>
    <property type="match status" value="1"/>
</dbReference>
<proteinExistence type="predicted"/>
<dbReference type="PANTHER" id="PTHR48111">
    <property type="entry name" value="REGULATOR OF RPOS"/>
    <property type="match status" value="1"/>
</dbReference>
<keyword evidence="9" id="KW-1185">Reference proteome</keyword>
<dbReference type="AlphaFoldDB" id="A0A3M9MYL0"/>
<feature type="domain" description="Response regulatory" evidence="6">
    <location>
        <begin position="5"/>
        <end position="119"/>
    </location>
</feature>
<dbReference type="SMART" id="SM00862">
    <property type="entry name" value="Trans_reg_C"/>
    <property type="match status" value="1"/>
</dbReference>
<name>A0A3M9MYL0_9BACT</name>